<reference evidence="2 4" key="1">
    <citation type="submission" date="2018-10" db="EMBL/GenBank/DDBJ databases">
        <title>Genomic Encyclopedia of Archaeal and Bacterial Type Strains, Phase II (KMG-II): from individual species to whole genera.</title>
        <authorList>
            <person name="Goeker M."/>
        </authorList>
    </citation>
    <scope>NUCLEOTIDE SEQUENCE [LARGE SCALE GENOMIC DNA]</scope>
    <source>
        <strain evidence="2 4">DSM 19624</strain>
    </source>
</reference>
<dbReference type="EMBL" id="RCCK01000010">
    <property type="protein sequence ID" value="RLJ79470.1"/>
    <property type="molecule type" value="Genomic_DNA"/>
</dbReference>
<dbReference type="InterPro" id="IPR025675">
    <property type="entry name" value="Imm5"/>
</dbReference>
<accession>A0A497YGG9</accession>
<dbReference type="EMBL" id="SOPX01000002">
    <property type="protein sequence ID" value="TFB30818.1"/>
    <property type="molecule type" value="Genomic_DNA"/>
</dbReference>
<dbReference type="OrthoDB" id="1494656at2"/>
<dbReference type="AlphaFoldDB" id="A0A497YGG9"/>
<protein>
    <submittedName>
        <fullName evidence="2">Immunity protein Imm5 of predicted polymorphic toxin system</fullName>
    </submittedName>
</protein>
<proteinExistence type="predicted"/>
<keyword evidence="5" id="KW-1185">Reference proteome</keyword>
<dbReference type="Proteomes" id="UP000273898">
    <property type="component" value="Unassembled WGS sequence"/>
</dbReference>
<dbReference type="RefSeq" id="WP_121282064.1">
    <property type="nucleotide sequence ID" value="NZ_RCCK01000010.1"/>
</dbReference>
<organism evidence="2 4">
    <name type="scientific">Pedobacter alluvionis</name>
    <dbReference type="NCBI Taxonomy" id="475253"/>
    <lineage>
        <taxon>Bacteria</taxon>
        <taxon>Pseudomonadati</taxon>
        <taxon>Bacteroidota</taxon>
        <taxon>Sphingobacteriia</taxon>
        <taxon>Sphingobacteriales</taxon>
        <taxon>Sphingobacteriaceae</taxon>
        <taxon>Pedobacter</taxon>
    </lineage>
</organism>
<evidence type="ECO:0000259" key="1">
    <source>
        <dbReference type="Pfam" id="PF14423"/>
    </source>
</evidence>
<sequence>MNTALQKIKQSAQQEISQDKLGMLEISTRNSIFNLFNDSKKSVFLLLHTLKDYEYMWDEAWPQDKSWSDLFYTILDFVDQNIKKEELEPFLRKQHTYMERRLQEKKYDAAYIGLALVYAGYEIISGNFIIPVIEDEFSLEPEEWSSMFVASLSYNGGAEDLNDLIPEKNRFFWNSFLGNIQDAYDLKGFSPKVVETEKEQVELKRTQPNHILDSEKTRFLINNLDDIYSPIIKENNWVEFKVESYYVNGKHSMIGFYKYAEGSDWEKYDNTKLFLLNNKHKVKDLVKELRISMYDKRPSEGAWYKLELILDLNDTPLLHFYYDTYFQFFEKWTDQLDFYKDFKDFSRDEEYTPLWLKDIIIYNKPV</sequence>
<dbReference type="InterPro" id="IPR036170">
    <property type="entry name" value="YezG-like_sf"/>
</dbReference>
<feature type="domain" description="Immunity protein Imm5" evidence="1">
    <location>
        <begin position="11"/>
        <end position="179"/>
    </location>
</feature>
<dbReference type="SUPFAM" id="SSF160424">
    <property type="entry name" value="BH3703-like"/>
    <property type="match status" value="1"/>
</dbReference>
<comment type="caution">
    <text evidence="2">The sequence shown here is derived from an EMBL/GenBank/DDBJ whole genome shotgun (WGS) entry which is preliminary data.</text>
</comment>
<evidence type="ECO:0000313" key="5">
    <source>
        <dbReference type="Proteomes" id="UP000297429"/>
    </source>
</evidence>
<reference evidence="3 5" key="2">
    <citation type="submission" date="2019-03" db="EMBL/GenBank/DDBJ databases">
        <authorList>
            <person name="He R.-H."/>
        </authorList>
    </citation>
    <scope>NUCLEOTIDE SEQUENCE [LARGE SCALE GENOMIC DNA]</scope>
    <source>
        <strain evidence="3 5">DSM 19624</strain>
    </source>
</reference>
<dbReference type="Pfam" id="PF14423">
    <property type="entry name" value="Imm5"/>
    <property type="match status" value="1"/>
</dbReference>
<evidence type="ECO:0000313" key="3">
    <source>
        <dbReference type="EMBL" id="TFB30818.1"/>
    </source>
</evidence>
<evidence type="ECO:0000313" key="4">
    <source>
        <dbReference type="Proteomes" id="UP000273898"/>
    </source>
</evidence>
<gene>
    <name evidence="2" type="ORF">BCL90_0167</name>
    <name evidence="3" type="ORF">E3V97_09270</name>
</gene>
<dbReference type="Proteomes" id="UP000297429">
    <property type="component" value="Unassembled WGS sequence"/>
</dbReference>
<evidence type="ECO:0000313" key="2">
    <source>
        <dbReference type="EMBL" id="RLJ79470.1"/>
    </source>
</evidence>
<name>A0A497YGG9_9SPHI</name>